<dbReference type="GO" id="GO:0030488">
    <property type="term" value="P:tRNA methylation"/>
    <property type="evidence" value="ECO:0007669"/>
    <property type="project" value="TreeGrafter"/>
</dbReference>
<dbReference type="Pfam" id="PF25151">
    <property type="entry name" value="TPR_Trm732_C"/>
    <property type="match status" value="1"/>
</dbReference>
<evidence type="ECO:0000313" key="7">
    <source>
        <dbReference type="Proteomes" id="UP001412239"/>
    </source>
</evidence>
<dbReference type="Gene3D" id="1.25.10.10">
    <property type="entry name" value="Leucine-rich Repeat Variant"/>
    <property type="match status" value="1"/>
</dbReference>
<proteinExistence type="inferred from homology"/>
<evidence type="ECO:0000259" key="4">
    <source>
        <dbReference type="Pfam" id="PF25150"/>
    </source>
</evidence>
<keyword evidence="7" id="KW-1185">Reference proteome</keyword>
<evidence type="ECO:0000259" key="3">
    <source>
        <dbReference type="Pfam" id="PF10350"/>
    </source>
</evidence>
<dbReference type="InterPro" id="IPR051954">
    <property type="entry name" value="tRNA_methyltransferase_THADA"/>
</dbReference>
<gene>
    <name evidence="6" type="ORF">GSTUAT00003908001</name>
</gene>
<dbReference type="Pfam" id="PF26523">
    <property type="entry name" value="Trm732_C"/>
    <property type="match status" value="1"/>
</dbReference>
<dbReference type="PANTHER" id="PTHR14387">
    <property type="entry name" value="THADA/DEATH RECEPTOR INTERACTING PROTEIN"/>
    <property type="match status" value="1"/>
</dbReference>
<accession>A0A292PXX5</accession>
<evidence type="ECO:0000313" key="6">
    <source>
        <dbReference type="EMBL" id="CUS11994.1"/>
    </source>
</evidence>
<dbReference type="EMBL" id="LN891007">
    <property type="protein sequence ID" value="CUS11994.1"/>
    <property type="molecule type" value="Genomic_DNA"/>
</dbReference>
<dbReference type="InterPro" id="IPR019442">
    <property type="entry name" value="THADA/TRM732_DUF2428"/>
</dbReference>
<evidence type="ECO:0000256" key="2">
    <source>
        <dbReference type="ARBA" id="ARBA00022694"/>
    </source>
</evidence>
<reference evidence="6" key="1">
    <citation type="submission" date="2015-10" db="EMBL/GenBank/DDBJ databases">
        <authorList>
            <person name="Regsiter A."/>
            <person name="william w."/>
        </authorList>
    </citation>
    <scope>NUCLEOTIDE SEQUENCE</scope>
    <source>
        <strain evidence="6">Montdore</strain>
    </source>
</reference>
<sequence length="1506" mass="166783">MTTMALITLTGFLERAQKAPISEALLKEIRTTLIRKTKANTPSGAENESEDLGSLFNLILQTAEIPSLRQQHRALASDTISTWLIRSASSTPLREAVEESVEVWNSLANVVFTYFDEAASALSKALKDLLGNILSSHSDPEFKRCLAESALASRGKKVGYYVFEVLIRRGVGVEWVFTKHGSIVGEMLMALRDRTLSPVIGKAVVGLLAARKTELNDLHDWIECWEDPLSTALRSEEVRGNVQVYALPGLFRLSPECFVKFVRGVWLGIRNRGNSNSGDEVDLMSLLCCLKVGRDLGFVDEISDADNADSSDYLNSIPIQLPSSFVSPLLSHAHEHIRLAALTLTTYSPTLTKPLPASAFRVLKSALPPLHAETDAEVRDLVIGSIRQFVERLGSSSYALDKDLQGLHKSALRLPKDHTTLSRIPGLKEGISEAASFMNWYLNFLKTQLAPGANYQRVVTALRVLIIVIRSGVDPSLVGPDDKPGKRKGLLHWPPSVRVDLFDNGMKRVLIDCLFNPFDDVRTIATEVLKFAPDCGGSLRIILERGLRGMNTSGRARDADGVARCIDLWFHFAVKQSPEAKFGELWGLDVATQTDQLRVVDWVLHLLGLDYLKVAREDFRRAVRERPIYGLLSGLRLIFEGREIYEGAFKGPAGELIISQILEDCMDIWRMSKDILCFVSPEGYVPQEIIDEEAEEDDDEMDTQTVMSYCWRAVKESSALLGAITRTADFDSGPQSLLSKQNFSDIGNTLLEQLLDIRHRGAFSSVSPSFIELCSRCLATDALSDLPEQWLSKSILQIIDKSNSITRRSAGLPSLIVGIVIADPRPDRPLLRSTFEKLEEFARLPAVLSTEGSKVNLPQVHALNCLKVMFVDSRLSSASQEFLGRGLELSVGCFASEVWAIRNCGIMLFTALVNRLFGKRMTGTLEIRDFHQRYPEVAAVLLRSLNGESGVESVEQLYPALSLIARLGPSDGFDVGGIEPAVMRCLSSRFWKIREMAARSYSTLVSAGHVIEVIDQLLQDAEKSRKQNFVHGRLCAIKALLDRRGANTHEGILGILARHWEILAQSNDCAATKASFLSLLNNNNIRRLVKTRPNGEAQNLLSNLLNYCKTSQEVLQEVGRASMVGRSMLKEELAKHIHNLASHSGDLIPVLIDTISGEDEELALYTTSHLFSSPLNFDQDTLTSLDASLWTVIKIHPWDQLRTTAVNLISGYPPPQGTPEALIQERCRTLLTLCTSASTEPCRIAALPAAATLTAHLSHPTASLLRDIAKQAELSGHEDNPFPTRKAAVSAVKALSPLLRFETFNNAYFCLYNFLHDDDEDIREEAAMIVKSVTKGEHALLPLAAADILLKRMVESFGEDEEFVREVVSRVVVNGGVKDQLKEACTGNRILFAREKQNLFLDIHGEVVRWAAVLGGLPVNSQFIEDTLNALAAVREFAKEMGEEGPAGWLREEEAWVVFGQVVEGLGVIKRWKGDCGIEAREFLVEMKDLQAHELFVERLAEVLAV</sequence>
<name>A0A292PXX5_9PEZI</name>
<dbReference type="InterPro" id="IPR011989">
    <property type="entry name" value="ARM-like"/>
</dbReference>
<keyword evidence="2" id="KW-0819">tRNA processing</keyword>
<feature type="domain" description="tRNA (32-2'-O)-methyltransferase regulator THADA-like C-terminal TPR repeats region" evidence="5">
    <location>
        <begin position="902"/>
        <end position="1040"/>
    </location>
</feature>
<evidence type="ECO:0000256" key="1">
    <source>
        <dbReference type="ARBA" id="ARBA00010409"/>
    </source>
</evidence>
<feature type="domain" description="tRNA (32-2'-O)-methyltransferase regulator THADA-like TPR repeats region" evidence="4">
    <location>
        <begin position="221"/>
        <end position="523"/>
    </location>
</feature>
<feature type="domain" description="DUF2428" evidence="3">
    <location>
        <begin position="657"/>
        <end position="900"/>
    </location>
</feature>
<dbReference type="Pfam" id="PF25150">
    <property type="entry name" value="TPR_Trm732"/>
    <property type="match status" value="1"/>
</dbReference>
<evidence type="ECO:0000259" key="5">
    <source>
        <dbReference type="Pfam" id="PF25151"/>
    </source>
</evidence>
<dbReference type="SUPFAM" id="SSF48371">
    <property type="entry name" value="ARM repeat"/>
    <property type="match status" value="1"/>
</dbReference>
<dbReference type="PANTHER" id="PTHR14387:SF0">
    <property type="entry name" value="DUF2428 DOMAIN-CONTAINING PROTEIN"/>
    <property type="match status" value="1"/>
</dbReference>
<protein>
    <submittedName>
        <fullName evidence="6">Uncharacterized protein</fullName>
    </submittedName>
</protein>
<dbReference type="GO" id="GO:0005829">
    <property type="term" value="C:cytosol"/>
    <property type="evidence" value="ECO:0007669"/>
    <property type="project" value="TreeGrafter"/>
</dbReference>
<dbReference type="Pfam" id="PF10350">
    <property type="entry name" value="DUF2428"/>
    <property type="match status" value="1"/>
</dbReference>
<comment type="similarity">
    <text evidence="1">Belongs to the THADA family.</text>
</comment>
<organism evidence="6 7">
    <name type="scientific">Tuber aestivum</name>
    <name type="common">summer truffle</name>
    <dbReference type="NCBI Taxonomy" id="59557"/>
    <lineage>
        <taxon>Eukaryota</taxon>
        <taxon>Fungi</taxon>
        <taxon>Dikarya</taxon>
        <taxon>Ascomycota</taxon>
        <taxon>Pezizomycotina</taxon>
        <taxon>Pezizomycetes</taxon>
        <taxon>Pezizales</taxon>
        <taxon>Tuberaceae</taxon>
        <taxon>Tuber</taxon>
    </lineage>
</organism>
<dbReference type="InterPro" id="IPR056843">
    <property type="entry name" value="THADA-like_TPR"/>
</dbReference>
<dbReference type="InterPro" id="IPR016024">
    <property type="entry name" value="ARM-type_fold"/>
</dbReference>
<dbReference type="Proteomes" id="UP001412239">
    <property type="component" value="Unassembled WGS sequence"/>
</dbReference>
<dbReference type="InterPro" id="IPR056842">
    <property type="entry name" value="THADA-like_TPR_C"/>
</dbReference>